<dbReference type="eggNOG" id="ENOG502S7W7">
    <property type="taxonomic scope" value="Eukaryota"/>
</dbReference>
<dbReference type="OrthoDB" id="237481at2759"/>
<proteinExistence type="predicted"/>
<protein>
    <recommendedName>
        <fullName evidence="5">EsV-1-166</fullName>
    </recommendedName>
</protein>
<organism evidence="3 4">
    <name type="scientific">Ectocarpus siliculosus</name>
    <name type="common">Brown alga</name>
    <name type="synonym">Conferva siliculosa</name>
    <dbReference type="NCBI Taxonomy" id="2880"/>
    <lineage>
        <taxon>Eukaryota</taxon>
        <taxon>Sar</taxon>
        <taxon>Stramenopiles</taxon>
        <taxon>Ochrophyta</taxon>
        <taxon>PX clade</taxon>
        <taxon>Phaeophyceae</taxon>
        <taxon>Ectocarpales</taxon>
        <taxon>Ectocarpaceae</taxon>
        <taxon>Ectocarpus</taxon>
    </lineage>
</organism>
<sequence>MHTSFLSVCAGPLLLALAANACDDSSAPAPTPEYSGDSSKGTTPSPVSPATSPTDTVVAFADSDDYVEPEPTDDDGEVEDEEGVPLENDGDGEVCSTYDEDVHVAYLLPEMCEWNTYMCCWTGNDGPDGMTSNTDVCRVWDYPEEGNSLEFPRDSEGSVYCHGFGWADGADVNTNILPLYHSVINTGRTEEGGYYGNVEGAPQCGCLEEMPVVSFSECSRFDGDGITDCGEHGLYSNYVSRIDEPNGPLEDNLVRICDNYDVPDFDFRECDSHTYMCCWTENDAKGVLDNTDVCRIHDYPSAGETLEYPGDSEGDVHCHGIVWPEDATDKYIHLLAQYVQTFDHIGNKGYYGNIEGAPMCGCAEDMPEVSKADCTNYSPTEEDEDRIRGCDPNDLRTRYDVLYPDGDLDNLVGRCDNQ</sequence>
<accession>D7FT54</accession>
<feature type="signal peptide" evidence="2">
    <location>
        <begin position="1"/>
        <end position="21"/>
    </location>
</feature>
<evidence type="ECO:0000256" key="2">
    <source>
        <dbReference type="SAM" id="SignalP"/>
    </source>
</evidence>
<evidence type="ECO:0000313" key="4">
    <source>
        <dbReference type="Proteomes" id="UP000002630"/>
    </source>
</evidence>
<keyword evidence="4" id="KW-1185">Reference proteome</keyword>
<feature type="chain" id="PRO_5003095749" description="EsV-1-166" evidence="2">
    <location>
        <begin position="22"/>
        <end position="418"/>
    </location>
</feature>
<dbReference type="EMBL" id="FN648426">
    <property type="protein sequence ID" value="CBJ49226.1"/>
    <property type="molecule type" value="Genomic_DNA"/>
</dbReference>
<evidence type="ECO:0000313" key="3">
    <source>
        <dbReference type="EMBL" id="CBJ49226.1"/>
    </source>
</evidence>
<evidence type="ECO:0000256" key="1">
    <source>
        <dbReference type="SAM" id="MobiDB-lite"/>
    </source>
</evidence>
<evidence type="ECO:0008006" key="5">
    <source>
        <dbReference type="Google" id="ProtNLM"/>
    </source>
</evidence>
<dbReference type="AlphaFoldDB" id="D7FT54"/>
<dbReference type="InParanoid" id="D7FT54"/>
<feature type="region of interest" description="Disordered" evidence="1">
    <location>
        <begin position="25"/>
        <end position="94"/>
    </location>
</feature>
<gene>
    <name evidence="3" type="ORF">Esi_0245_0010</name>
</gene>
<reference evidence="3 4" key="1">
    <citation type="journal article" date="2010" name="Nature">
        <title>The Ectocarpus genome and the independent evolution of multicellularity in brown algae.</title>
        <authorList>
            <person name="Cock J.M."/>
            <person name="Sterck L."/>
            <person name="Rouze P."/>
            <person name="Scornet D."/>
            <person name="Allen A.E."/>
            <person name="Amoutzias G."/>
            <person name="Anthouard V."/>
            <person name="Artiguenave F."/>
            <person name="Aury J.M."/>
            <person name="Badger J.H."/>
            <person name="Beszteri B."/>
            <person name="Billiau K."/>
            <person name="Bonnet E."/>
            <person name="Bothwell J.H."/>
            <person name="Bowler C."/>
            <person name="Boyen C."/>
            <person name="Brownlee C."/>
            <person name="Carrano C.J."/>
            <person name="Charrier B."/>
            <person name="Cho G.Y."/>
            <person name="Coelho S.M."/>
            <person name="Collen J."/>
            <person name="Corre E."/>
            <person name="Da Silva C."/>
            <person name="Delage L."/>
            <person name="Delaroque N."/>
            <person name="Dittami S.M."/>
            <person name="Doulbeau S."/>
            <person name="Elias M."/>
            <person name="Farnham G."/>
            <person name="Gachon C.M."/>
            <person name="Gschloessl B."/>
            <person name="Heesch S."/>
            <person name="Jabbari K."/>
            <person name="Jubin C."/>
            <person name="Kawai H."/>
            <person name="Kimura K."/>
            <person name="Kloareg B."/>
            <person name="Kupper F.C."/>
            <person name="Lang D."/>
            <person name="Le Bail A."/>
            <person name="Leblanc C."/>
            <person name="Lerouge P."/>
            <person name="Lohr M."/>
            <person name="Lopez P.J."/>
            <person name="Martens C."/>
            <person name="Maumus F."/>
            <person name="Michel G."/>
            <person name="Miranda-Saavedra D."/>
            <person name="Morales J."/>
            <person name="Moreau H."/>
            <person name="Motomura T."/>
            <person name="Nagasato C."/>
            <person name="Napoli C.A."/>
            <person name="Nelson D.R."/>
            <person name="Nyvall-Collen P."/>
            <person name="Peters A.F."/>
            <person name="Pommier C."/>
            <person name="Potin P."/>
            <person name="Poulain J."/>
            <person name="Quesneville H."/>
            <person name="Read B."/>
            <person name="Rensing S.A."/>
            <person name="Ritter A."/>
            <person name="Rousvoal S."/>
            <person name="Samanta M."/>
            <person name="Samson G."/>
            <person name="Schroeder D.C."/>
            <person name="Segurens B."/>
            <person name="Strittmatter M."/>
            <person name="Tonon T."/>
            <person name="Tregear J.W."/>
            <person name="Valentin K."/>
            <person name="von Dassow P."/>
            <person name="Yamagishi T."/>
            <person name="Van de Peer Y."/>
            <person name="Wincker P."/>
        </authorList>
    </citation>
    <scope>NUCLEOTIDE SEQUENCE [LARGE SCALE GENOMIC DNA]</scope>
    <source>
        <strain evidence="4">Ec32 / CCAP1310/4</strain>
    </source>
</reference>
<dbReference type="Proteomes" id="UP000002630">
    <property type="component" value="Linkage Group LG33"/>
</dbReference>
<feature type="compositionally biased region" description="Acidic residues" evidence="1">
    <location>
        <begin position="62"/>
        <end position="92"/>
    </location>
</feature>
<name>D7FT54_ECTSI</name>
<keyword evidence="2" id="KW-0732">Signal</keyword>
<dbReference type="EMBL" id="FN649758">
    <property type="protein sequence ID" value="CBJ49226.1"/>
    <property type="molecule type" value="Genomic_DNA"/>
</dbReference>
<feature type="compositionally biased region" description="Low complexity" evidence="1">
    <location>
        <begin position="42"/>
        <end position="58"/>
    </location>
</feature>